<comment type="caution">
    <text evidence="10">The sequence shown here is derived from an EMBL/GenBank/DDBJ whole genome shotgun (WGS) entry which is preliminary data.</text>
</comment>
<keyword evidence="5" id="KW-0238">DNA-binding</keyword>
<comment type="similarity">
    <text evidence="1">Belongs to the FtsK/SpoIIIE/SftA family.</text>
</comment>
<feature type="compositionally biased region" description="Acidic residues" evidence="8">
    <location>
        <begin position="263"/>
        <end position="280"/>
    </location>
</feature>
<dbReference type="Proteomes" id="UP001597195">
    <property type="component" value="Unassembled WGS sequence"/>
</dbReference>
<dbReference type="Gene3D" id="1.10.10.10">
    <property type="entry name" value="Winged helix-like DNA-binding domain superfamily/Winged helix DNA-binding domain"/>
    <property type="match status" value="1"/>
</dbReference>
<dbReference type="SMART" id="SM00382">
    <property type="entry name" value="AAA"/>
    <property type="match status" value="1"/>
</dbReference>
<feature type="domain" description="FtsK" evidence="9">
    <location>
        <begin position="697"/>
        <end position="889"/>
    </location>
</feature>
<dbReference type="RefSeq" id="WP_125701629.1">
    <property type="nucleotide sequence ID" value="NZ_JBHTOM010000014.1"/>
</dbReference>
<dbReference type="SUPFAM" id="SSF52540">
    <property type="entry name" value="P-loop containing nucleoside triphosphate hydrolases"/>
    <property type="match status" value="1"/>
</dbReference>
<dbReference type="InterPro" id="IPR002543">
    <property type="entry name" value="FtsK_dom"/>
</dbReference>
<feature type="compositionally biased region" description="Polar residues" evidence="8">
    <location>
        <begin position="284"/>
        <end position="300"/>
    </location>
</feature>
<evidence type="ECO:0000259" key="9">
    <source>
        <dbReference type="PROSITE" id="PS50901"/>
    </source>
</evidence>
<gene>
    <name evidence="10" type="ORF">ACFQ5T_09660</name>
</gene>
<keyword evidence="11" id="KW-1185">Reference proteome</keyword>
<keyword evidence="3 7" id="KW-0547">Nucleotide-binding</keyword>
<proteinExistence type="inferred from homology"/>
<evidence type="ECO:0000256" key="3">
    <source>
        <dbReference type="ARBA" id="ARBA00022741"/>
    </source>
</evidence>
<evidence type="ECO:0000256" key="7">
    <source>
        <dbReference type="PROSITE-ProRule" id="PRU00289"/>
    </source>
</evidence>
<dbReference type="InterPro" id="IPR050206">
    <property type="entry name" value="FtsK/SpoIIIE/SftA"/>
</dbReference>
<feature type="region of interest" description="Disordered" evidence="8">
    <location>
        <begin position="146"/>
        <end position="403"/>
    </location>
</feature>
<keyword evidence="4 7" id="KW-0067">ATP-binding</keyword>
<dbReference type="PROSITE" id="PS50901">
    <property type="entry name" value="FTSK"/>
    <property type="match status" value="1"/>
</dbReference>
<evidence type="ECO:0000256" key="4">
    <source>
        <dbReference type="ARBA" id="ARBA00022840"/>
    </source>
</evidence>
<feature type="region of interest" description="Disordered" evidence="8">
    <location>
        <begin position="1"/>
        <end position="113"/>
    </location>
</feature>
<feature type="compositionally biased region" description="Low complexity" evidence="8">
    <location>
        <begin position="346"/>
        <end position="378"/>
    </location>
</feature>
<dbReference type="SMART" id="SM00843">
    <property type="entry name" value="Ftsk_gamma"/>
    <property type="match status" value="1"/>
</dbReference>
<feature type="compositionally biased region" description="Polar residues" evidence="8">
    <location>
        <begin position="321"/>
        <end position="332"/>
    </location>
</feature>
<dbReference type="InterPro" id="IPR041027">
    <property type="entry name" value="FtsK_alpha"/>
</dbReference>
<comment type="subunit">
    <text evidence="6">Homohexamer. Forms a ring that surrounds DNA.</text>
</comment>
<evidence type="ECO:0000256" key="6">
    <source>
        <dbReference type="ARBA" id="ARBA00025923"/>
    </source>
</evidence>
<dbReference type="EMBL" id="JBHTOM010000014">
    <property type="protein sequence ID" value="MFD1549943.1"/>
    <property type="molecule type" value="Genomic_DNA"/>
</dbReference>
<evidence type="ECO:0000313" key="10">
    <source>
        <dbReference type="EMBL" id="MFD1549943.1"/>
    </source>
</evidence>
<dbReference type="InterPro" id="IPR018541">
    <property type="entry name" value="Ftsk_gamma"/>
</dbReference>
<dbReference type="InterPro" id="IPR027417">
    <property type="entry name" value="P-loop_NTPase"/>
</dbReference>
<feature type="region of interest" description="Disordered" evidence="8">
    <location>
        <begin position="450"/>
        <end position="525"/>
    </location>
</feature>
<name>A0ABW4H592_9LACO</name>
<protein>
    <recommendedName>
        <fullName evidence="2">DNA translocase FtsK</fullName>
    </recommendedName>
</protein>
<feature type="compositionally biased region" description="Polar residues" evidence="8">
    <location>
        <begin position="379"/>
        <end position="397"/>
    </location>
</feature>
<dbReference type="Pfam" id="PF01580">
    <property type="entry name" value="FtsK_SpoIIIE"/>
    <property type="match status" value="1"/>
</dbReference>
<feature type="compositionally biased region" description="Acidic residues" evidence="8">
    <location>
        <begin position="221"/>
        <end position="241"/>
    </location>
</feature>
<evidence type="ECO:0000256" key="8">
    <source>
        <dbReference type="SAM" id="MobiDB-lite"/>
    </source>
</evidence>
<feature type="region of interest" description="Disordered" evidence="8">
    <location>
        <begin position="1006"/>
        <end position="1033"/>
    </location>
</feature>
<dbReference type="PANTHER" id="PTHR22683">
    <property type="entry name" value="SPORULATION PROTEIN RELATED"/>
    <property type="match status" value="1"/>
</dbReference>
<dbReference type="Pfam" id="PF17854">
    <property type="entry name" value="FtsK_alpha"/>
    <property type="match status" value="1"/>
</dbReference>
<dbReference type="SUPFAM" id="SSF46785">
    <property type="entry name" value="Winged helix' DNA-binding domain"/>
    <property type="match status" value="1"/>
</dbReference>
<dbReference type="InterPro" id="IPR003593">
    <property type="entry name" value="AAA+_ATPase"/>
</dbReference>
<feature type="compositionally biased region" description="Low complexity" evidence="8">
    <location>
        <begin position="496"/>
        <end position="505"/>
    </location>
</feature>
<dbReference type="PANTHER" id="PTHR22683:SF42">
    <property type="entry name" value="DNA TRANSLOCASE SFTA"/>
    <property type="match status" value="1"/>
</dbReference>
<feature type="compositionally biased region" description="Polar residues" evidence="8">
    <location>
        <begin position="242"/>
        <end position="262"/>
    </location>
</feature>
<evidence type="ECO:0000256" key="2">
    <source>
        <dbReference type="ARBA" id="ARBA00020887"/>
    </source>
</evidence>
<feature type="region of interest" description="Disordered" evidence="8">
    <location>
        <begin position="539"/>
        <end position="569"/>
    </location>
</feature>
<dbReference type="InterPro" id="IPR036390">
    <property type="entry name" value="WH_DNA-bd_sf"/>
</dbReference>
<feature type="compositionally biased region" description="Basic and acidic residues" evidence="8">
    <location>
        <begin position="26"/>
        <end position="70"/>
    </location>
</feature>
<organism evidence="10 11">
    <name type="scientific">Levilactobacillus fuyuanensis</name>
    <dbReference type="NCBI Taxonomy" id="2486022"/>
    <lineage>
        <taxon>Bacteria</taxon>
        <taxon>Bacillati</taxon>
        <taxon>Bacillota</taxon>
        <taxon>Bacilli</taxon>
        <taxon>Lactobacillales</taxon>
        <taxon>Lactobacillaceae</taxon>
        <taxon>Levilactobacillus</taxon>
    </lineage>
</organism>
<accession>A0ABW4H592</accession>
<evidence type="ECO:0000313" key="11">
    <source>
        <dbReference type="Proteomes" id="UP001597195"/>
    </source>
</evidence>
<feature type="binding site" evidence="7">
    <location>
        <begin position="714"/>
        <end position="721"/>
    </location>
    <ligand>
        <name>ATP</name>
        <dbReference type="ChEBI" id="CHEBI:30616"/>
    </ligand>
</feature>
<feature type="compositionally biased region" description="Polar residues" evidence="8">
    <location>
        <begin position="452"/>
        <end position="478"/>
    </location>
</feature>
<evidence type="ECO:0000256" key="1">
    <source>
        <dbReference type="ARBA" id="ARBA00006474"/>
    </source>
</evidence>
<evidence type="ECO:0000256" key="5">
    <source>
        <dbReference type="ARBA" id="ARBA00023125"/>
    </source>
</evidence>
<dbReference type="CDD" id="cd01127">
    <property type="entry name" value="TrwB_TraG_TraD_VirD4"/>
    <property type="match status" value="1"/>
</dbReference>
<feature type="compositionally biased region" description="Basic and acidic residues" evidence="8">
    <location>
        <begin position="1023"/>
        <end position="1033"/>
    </location>
</feature>
<sequence>MEHYDGPAFYRKFAVKPNPEQLEDTTNERAQRSVKQRQERNDRLRLREERAAKREQASKQDAPAKTRETSVAKSMPASRPTTPSPKSSDDENYRPFQMTPIPKQLHWSHPTSESRRRYRRLVAELHKDDSSFLLFGTAADMAEFESASATDSLATADQTTVSVEPDVSTVEAPASESVTAADAEPSTFETPTDTGDDSATVAEASTASTDGADDPTNSDNEAVDDESDDMTSDSEVIDEVTSENTTSESMTIDSETTNQQVTDAEETADIVSDDADDTPEDSLGSDNVTDSEAETLTSEAAPTEIFYPTAPIADVEATAATEPTSQATSTAVNGVGDYLPVGTVKTTATSATSTTASDAPSANESSASEAPADETASTDANSTEAAPNNSETNQPESAASHAAIVRSTAHLVVSSAAGVPASAASNSAHPAVIPDATVATTPDKATIKPVVQSATNVAPTDTQVSTDLGAPTSQTTSDTDSRPAEVNQLLDRATADDTAPTSSAPRQAKPKVKPSRGLGHSLGDIMQEEGNDQRNLALFDRPETPDTAPDTEEADQNERGYHFPGVDLLPKPVVPDEEALDEWIEHQAEVLDETLSAFHVDAHVTDWTVGPTVTQFQISLALGVKVNKITNLNDDLKLALAAKDIRIEAPIPGKSTVGIEIPNLKSRPVMLSEILNSPAFQKSESPLTVALGVDLFGQPQVTDLRKMPHGLIAGATGSGKSVFINSLLLSILYKATPAQVKLLLIDPKAVEMAPYDALPHLLSPVISDPKAAAAALKWVVTEMDQRYEKLAAAGVRNIEQFNDRADANDEPSLKMPYIVIIIDELADLMMMAASEVQDYIVRITQKARAAGIHLLVATQRPSVDIVTGTIKNNIPTRIAFMVSSQIDSRTILDTAGAENLLGRGDMLYLGNGASQPMRLQGAFVESEVDAITDFVRTQGKPHYAFEPKGLLQRETAEENQDDLLPKVLEYIAQEKTVSTSKLQRVFSIGYNRAANLIDDLEQHHYVSPQHGSKPREVYLTPDDLGKDLPEPHE</sequence>
<dbReference type="Gene3D" id="3.30.980.40">
    <property type="match status" value="1"/>
</dbReference>
<feature type="compositionally biased region" description="Low complexity" evidence="8">
    <location>
        <begin position="146"/>
        <end position="160"/>
    </location>
</feature>
<dbReference type="Gene3D" id="3.40.50.300">
    <property type="entry name" value="P-loop containing nucleotide triphosphate hydrolases"/>
    <property type="match status" value="1"/>
</dbReference>
<dbReference type="Pfam" id="PF09397">
    <property type="entry name" value="FtsK_gamma"/>
    <property type="match status" value="1"/>
</dbReference>
<dbReference type="InterPro" id="IPR036388">
    <property type="entry name" value="WH-like_DNA-bd_sf"/>
</dbReference>
<feature type="compositionally biased region" description="Low complexity" evidence="8">
    <location>
        <begin position="197"/>
        <end position="210"/>
    </location>
</feature>
<reference evidence="11" key="1">
    <citation type="journal article" date="2019" name="Int. J. Syst. Evol. Microbiol.">
        <title>The Global Catalogue of Microorganisms (GCM) 10K type strain sequencing project: providing services to taxonomists for standard genome sequencing and annotation.</title>
        <authorList>
            <consortium name="The Broad Institute Genomics Platform"/>
            <consortium name="The Broad Institute Genome Sequencing Center for Infectious Disease"/>
            <person name="Wu L."/>
            <person name="Ma J."/>
        </authorList>
    </citation>
    <scope>NUCLEOTIDE SEQUENCE [LARGE SCALE GENOMIC DNA]</scope>
    <source>
        <strain evidence="11">CCM 8906</strain>
    </source>
</reference>